<dbReference type="NCBIfam" id="NF007528">
    <property type="entry name" value="PRK10141.1"/>
    <property type="match status" value="1"/>
</dbReference>
<dbReference type="GO" id="GO:0046685">
    <property type="term" value="P:response to arsenic-containing substance"/>
    <property type="evidence" value="ECO:0007669"/>
    <property type="project" value="UniProtKB-KW"/>
</dbReference>
<keyword evidence="3" id="KW-0238">DNA-binding</keyword>
<evidence type="ECO:0000256" key="2">
    <source>
        <dbReference type="ARBA" id="ARBA00023015"/>
    </source>
</evidence>
<keyword evidence="4" id="KW-0804">Transcription</keyword>
<evidence type="ECO:0000313" key="6">
    <source>
        <dbReference type="EMBL" id="GAB58200.1"/>
    </source>
</evidence>
<dbReference type="InterPro" id="IPR023485">
    <property type="entry name" value="Ptyr_pPase"/>
</dbReference>
<dbReference type="InterPro" id="IPR011991">
    <property type="entry name" value="ArsR-like_HTH"/>
</dbReference>
<dbReference type="OrthoDB" id="9793058at2"/>
<keyword evidence="1" id="KW-0059">Arsenical resistance</keyword>
<evidence type="ECO:0000256" key="1">
    <source>
        <dbReference type="ARBA" id="ARBA00022849"/>
    </source>
</evidence>
<dbReference type="SMART" id="SM00418">
    <property type="entry name" value="HTH_ARSR"/>
    <property type="match status" value="1"/>
</dbReference>
<dbReference type="NCBIfam" id="NF033788">
    <property type="entry name" value="HTH_metalloreg"/>
    <property type="match status" value="1"/>
</dbReference>
<dbReference type="FunFam" id="1.10.10.10:FF:000279">
    <property type="entry name" value="Transcriptional regulator, ArsR family"/>
    <property type="match status" value="1"/>
</dbReference>
<dbReference type="SUPFAM" id="SSF52788">
    <property type="entry name" value="Phosphotyrosine protein phosphatases I"/>
    <property type="match status" value="1"/>
</dbReference>
<dbReference type="AlphaFoldDB" id="I1DVX2"/>
<proteinExistence type="predicted"/>
<dbReference type="CDD" id="cd00090">
    <property type="entry name" value="HTH_ARSR"/>
    <property type="match status" value="1"/>
</dbReference>
<sequence>MSTPSLIFICTGNSARSQLAEALFKHMAGNSFDVYSAGTAPEPVDPRVFEVLAARHISTNGLHSKELASLSDKYFDYAITLCDKARQSCITQVKAAQVLAWDFADPKPTAGVKAFDVVLNELSERIKYFLLFSQKYRNPTEQLTDALSFYKALADDTRLKTLLLIQQQQELCVCELTTALNETQPKISRHLAQLRKAAILQDRRHGQWVFYRLADNLPAWAVEVLRLTAQSNAQLISANLSALNQMGDRPQRAALCNAN</sequence>
<dbReference type="Pfam" id="PF01451">
    <property type="entry name" value="LMWPc"/>
    <property type="match status" value="1"/>
</dbReference>
<organism evidence="6 7">
    <name type="scientific">Rheinheimera nanhaiensis E407-8</name>
    <dbReference type="NCBI Taxonomy" id="562729"/>
    <lineage>
        <taxon>Bacteria</taxon>
        <taxon>Pseudomonadati</taxon>
        <taxon>Pseudomonadota</taxon>
        <taxon>Gammaproteobacteria</taxon>
        <taxon>Chromatiales</taxon>
        <taxon>Chromatiaceae</taxon>
        <taxon>Rheinheimera</taxon>
    </lineage>
</organism>
<dbReference type="InterPro" id="IPR036196">
    <property type="entry name" value="Ptyr_pPase_sf"/>
</dbReference>
<evidence type="ECO:0000313" key="7">
    <source>
        <dbReference type="Proteomes" id="UP000004374"/>
    </source>
</evidence>
<reference evidence="6 7" key="1">
    <citation type="journal article" date="2012" name="J. Bacteriol.">
        <title>Genome Sequence of the Protease-Producing Bacterium Rheinheimera nanhaiensis E407-8T, Isolated from Deep-Sea Sediment of the South China Sea.</title>
        <authorList>
            <person name="Zhang X.-Y."/>
            <person name="Zhang Y.-J."/>
            <person name="Qin Q.-L."/>
            <person name="Xie B.-B."/>
            <person name="Chen X.-L."/>
            <person name="Zhou B.-C."/>
            <person name="Zhang Y.-Z."/>
        </authorList>
    </citation>
    <scope>NUCLEOTIDE SEQUENCE [LARGE SCALE GENOMIC DNA]</scope>
    <source>
        <strain evidence="6 7">E407-8</strain>
    </source>
</reference>
<dbReference type="InterPro" id="IPR001845">
    <property type="entry name" value="HTH_ArsR_DNA-bd_dom"/>
</dbReference>
<comment type="caution">
    <text evidence="6">The sequence shown here is derived from an EMBL/GenBank/DDBJ whole genome shotgun (WGS) entry which is preliminary data.</text>
</comment>
<gene>
    <name evidence="6" type="primary">arsR</name>
    <name evidence="6" type="ORF">RNAN_1171</name>
</gene>
<feature type="domain" description="HTH arsR-type" evidence="5">
    <location>
        <begin position="138"/>
        <end position="232"/>
    </location>
</feature>
<dbReference type="PROSITE" id="PS50987">
    <property type="entry name" value="HTH_ARSR_2"/>
    <property type="match status" value="1"/>
</dbReference>
<dbReference type="Pfam" id="PF01022">
    <property type="entry name" value="HTH_5"/>
    <property type="match status" value="1"/>
</dbReference>
<dbReference type="EMBL" id="BAFK01000005">
    <property type="protein sequence ID" value="GAB58200.1"/>
    <property type="molecule type" value="Genomic_DNA"/>
</dbReference>
<keyword evidence="7" id="KW-1185">Reference proteome</keyword>
<dbReference type="PRINTS" id="PR00778">
    <property type="entry name" value="HTHARSR"/>
</dbReference>
<dbReference type="Gene3D" id="1.10.10.10">
    <property type="entry name" value="Winged helix-like DNA-binding domain superfamily/Winged helix DNA-binding domain"/>
    <property type="match status" value="1"/>
</dbReference>
<dbReference type="SUPFAM" id="SSF46785">
    <property type="entry name" value="Winged helix' DNA-binding domain"/>
    <property type="match status" value="1"/>
</dbReference>
<dbReference type="STRING" id="562729.RNAN_1171"/>
<evidence type="ECO:0000256" key="4">
    <source>
        <dbReference type="ARBA" id="ARBA00023163"/>
    </source>
</evidence>
<dbReference type="GO" id="GO:0003700">
    <property type="term" value="F:DNA-binding transcription factor activity"/>
    <property type="evidence" value="ECO:0007669"/>
    <property type="project" value="InterPro"/>
</dbReference>
<dbReference type="CDD" id="cd16345">
    <property type="entry name" value="LMWP_ArsC"/>
    <property type="match status" value="1"/>
</dbReference>
<dbReference type="GO" id="GO:0003677">
    <property type="term" value="F:DNA binding"/>
    <property type="evidence" value="ECO:0007669"/>
    <property type="project" value="UniProtKB-KW"/>
</dbReference>
<name>I1DVX2_9GAMM</name>
<evidence type="ECO:0000256" key="3">
    <source>
        <dbReference type="ARBA" id="ARBA00023125"/>
    </source>
</evidence>
<dbReference type="Proteomes" id="UP000004374">
    <property type="component" value="Unassembled WGS sequence"/>
</dbReference>
<dbReference type="PANTHER" id="PTHR43428:SF1">
    <property type="entry name" value="ARSENATE REDUCTASE"/>
    <property type="match status" value="1"/>
</dbReference>
<protein>
    <submittedName>
        <fullName evidence="6">ArsR family transcriptional regulator</fullName>
    </submittedName>
</protein>
<evidence type="ECO:0000259" key="5">
    <source>
        <dbReference type="PROSITE" id="PS50987"/>
    </source>
</evidence>
<dbReference type="Gene3D" id="3.40.50.2300">
    <property type="match status" value="1"/>
</dbReference>
<dbReference type="SMART" id="SM00226">
    <property type="entry name" value="LMWPc"/>
    <property type="match status" value="1"/>
</dbReference>
<dbReference type="InterPro" id="IPR036388">
    <property type="entry name" value="WH-like_DNA-bd_sf"/>
</dbReference>
<accession>I1DVX2</accession>
<dbReference type="PANTHER" id="PTHR43428">
    <property type="entry name" value="ARSENATE REDUCTASE"/>
    <property type="match status" value="1"/>
</dbReference>
<keyword evidence="2" id="KW-0805">Transcription regulation</keyword>
<dbReference type="RefSeq" id="WP_008219670.1">
    <property type="nucleotide sequence ID" value="NZ_BAFK01000005.1"/>
</dbReference>
<dbReference type="InterPro" id="IPR036390">
    <property type="entry name" value="WH_DNA-bd_sf"/>
</dbReference>